<proteinExistence type="predicted"/>
<dbReference type="GO" id="GO:0005634">
    <property type="term" value="C:nucleus"/>
    <property type="evidence" value="ECO:0007669"/>
    <property type="project" value="UniProtKB-SubCell"/>
</dbReference>
<dbReference type="AlphaFoldDB" id="A0A7H9AZJ1"/>
<dbReference type="GO" id="GO:0008541">
    <property type="term" value="C:proteasome regulatory particle, lid subcomplex"/>
    <property type="evidence" value="ECO:0007669"/>
    <property type="project" value="TreeGrafter"/>
</dbReference>
<keyword evidence="3" id="KW-0963">Cytoplasm</keyword>
<evidence type="ECO:0000259" key="7">
    <source>
        <dbReference type="PROSITE" id="PS51917"/>
    </source>
</evidence>
<dbReference type="OrthoDB" id="340431at2759"/>
<dbReference type="PROSITE" id="PS51917">
    <property type="entry name" value="PRU"/>
    <property type="match status" value="1"/>
</dbReference>
<evidence type="ECO:0000313" key="8">
    <source>
        <dbReference type="EMBL" id="QLG71646.1"/>
    </source>
</evidence>
<keyword evidence="5" id="KW-0539">Nucleus</keyword>
<comment type="subcellular location">
    <subcellularLocation>
        <location evidence="2">Cytoplasm</location>
    </subcellularLocation>
    <subcellularLocation>
        <location evidence="1">Nucleus</location>
    </subcellularLocation>
</comment>
<gene>
    <name evidence="8" type="ORF">HG535_0B06920</name>
</gene>
<dbReference type="InterPro" id="IPR038633">
    <property type="entry name" value="Rpn13/ADRM1_Pru_sf"/>
</dbReference>
<evidence type="ECO:0000256" key="5">
    <source>
        <dbReference type="ARBA" id="ARBA00023242"/>
    </source>
</evidence>
<dbReference type="GeneID" id="59235308"/>
<accession>A0A7H9AZJ1</accession>
<dbReference type="Pfam" id="PF04683">
    <property type="entry name" value="Rpn13_ADRM1_Pru"/>
    <property type="match status" value="1"/>
</dbReference>
<evidence type="ECO:0000256" key="2">
    <source>
        <dbReference type="ARBA" id="ARBA00004496"/>
    </source>
</evidence>
<dbReference type="RefSeq" id="XP_037143374.1">
    <property type="nucleotide sequence ID" value="XM_037287479.1"/>
</dbReference>
<feature type="region of interest" description="Disordered" evidence="6">
    <location>
        <begin position="130"/>
        <end position="154"/>
    </location>
</feature>
<evidence type="ECO:0000256" key="6">
    <source>
        <dbReference type="SAM" id="MobiDB-lite"/>
    </source>
</evidence>
<evidence type="ECO:0000256" key="1">
    <source>
        <dbReference type="ARBA" id="ARBA00004123"/>
    </source>
</evidence>
<evidence type="ECO:0000256" key="4">
    <source>
        <dbReference type="ARBA" id="ARBA00022942"/>
    </source>
</evidence>
<dbReference type="GO" id="GO:0070628">
    <property type="term" value="F:proteasome binding"/>
    <property type="evidence" value="ECO:0007669"/>
    <property type="project" value="TreeGrafter"/>
</dbReference>
<organism evidence="8 9">
    <name type="scientific">Zygotorulaspora mrakii</name>
    <name type="common">Zygosaccharomyces mrakii</name>
    <dbReference type="NCBI Taxonomy" id="42260"/>
    <lineage>
        <taxon>Eukaryota</taxon>
        <taxon>Fungi</taxon>
        <taxon>Dikarya</taxon>
        <taxon>Ascomycota</taxon>
        <taxon>Saccharomycotina</taxon>
        <taxon>Saccharomycetes</taxon>
        <taxon>Saccharomycetales</taxon>
        <taxon>Saccharomycetaceae</taxon>
        <taxon>Zygotorulaspora</taxon>
    </lineage>
</organism>
<keyword evidence="9" id="KW-1185">Reference proteome</keyword>
<sequence>MSSQAFTFRAGVCEYNEESRLCTPIACQGEIEIKPHEEEELGFWELEWRPIEKPVAKDLSVISLILIPGETVWAPIKSSKNGRVFALVFSSNQRYLFWLQEKNGRSLALNELSEKDEKIFDKMAKILNRNEDEDADGDANAVEEADNDVEMKDS</sequence>
<protein>
    <recommendedName>
        <fullName evidence="7">Pru domain-containing protein</fullName>
    </recommendedName>
</protein>
<dbReference type="Gene3D" id="2.30.29.70">
    <property type="entry name" value="Proteasomal ubiquitin receptor Rpn13/ADRM1"/>
    <property type="match status" value="1"/>
</dbReference>
<evidence type="ECO:0000313" key="9">
    <source>
        <dbReference type="Proteomes" id="UP000509704"/>
    </source>
</evidence>
<dbReference type="PANTHER" id="PTHR12225">
    <property type="entry name" value="ADHESION REGULATING MOLECULE 1 110 KDA CELL MEMBRANE GLYCOPROTEIN"/>
    <property type="match status" value="1"/>
</dbReference>
<dbReference type="GO" id="GO:0061133">
    <property type="term" value="F:endopeptidase activator activity"/>
    <property type="evidence" value="ECO:0007669"/>
    <property type="project" value="TreeGrafter"/>
</dbReference>
<dbReference type="InterPro" id="IPR044868">
    <property type="entry name" value="Rpn13/ADRM1_Pru"/>
</dbReference>
<feature type="compositionally biased region" description="Acidic residues" evidence="6">
    <location>
        <begin position="131"/>
        <end position="148"/>
    </location>
</feature>
<dbReference type="FunFam" id="2.30.29.70:FF:000003">
    <property type="entry name" value="Regulatory particle non-ATPase"/>
    <property type="match status" value="1"/>
</dbReference>
<evidence type="ECO:0000256" key="3">
    <source>
        <dbReference type="ARBA" id="ARBA00022490"/>
    </source>
</evidence>
<keyword evidence="4" id="KW-0647">Proteasome</keyword>
<name>A0A7H9AZJ1_ZYGMR</name>
<dbReference type="InterPro" id="IPR006773">
    <property type="entry name" value="Rpn13/ADRM1"/>
</dbReference>
<dbReference type="Proteomes" id="UP000509704">
    <property type="component" value="Chromosome 2"/>
</dbReference>
<dbReference type="GO" id="GO:0005737">
    <property type="term" value="C:cytoplasm"/>
    <property type="evidence" value="ECO:0007669"/>
    <property type="project" value="UniProtKB-SubCell"/>
</dbReference>
<dbReference type="PANTHER" id="PTHR12225:SF0">
    <property type="entry name" value="PROTEASOMAL UBIQUITIN RECEPTOR ADRM1"/>
    <property type="match status" value="1"/>
</dbReference>
<feature type="domain" description="Pru" evidence="7">
    <location>
        <begin position="1"/>
        <end position="130"/>
    </location>
</feature>
<reference evidence="8 9" key="1">
    <citation type="submission" date="2020-07" db="EMBL/GenBank/DDBJ databases">
        <title>The yeast mating-type switching endonuclease HO is a domesticated member of an unorthodox homing genetic element family.</title>
        <authorList>
            <person name="Coughlan A.Y."/>
            <person name="Lombardi L."/>
            <person name="Braun-Galleani S."/>
            <person name="Martos A.R."/>
            <person name="Galeote V."/>
            <person name="Bigey F."/>
            <person name="Dequin S."/>
            <person name="Byrne K.P."/>
            <person name="Wolfe K.H."/>
        </authorList>
    </citation>
    <scope>NUCLEOTIDE SEQUENCE [LARGE SCALE GENOMIC DNA]</scope>
    <source>
        <strain evidence="8 9">NRRL Y-6702</strain>
    </source>
</reference>
<dbReference type="KEGG" id="zmk:HG535_0B06920"/>
<dbReference type="EMBL" id="CP058605">
    <property type="protein sequence ID" value="QLG71646.1"/>
    <property type="molecule type" value="Genomic_DNA"/>
</dbReference>